<dbReference type="GO" id="GO:0072546">
    <property type="term" value="C:EMC complex"/>
    <property type="evidence" value="ECO:0007669"/>
    <property type="project" value="InterPro"/>
</dbReference>
<dbReference type="PANTHER" id="PTHR12941:SF10">
    <property type="entry name" value="ER MEMBRANE PROTEIN COMPLEX SUBUNIT 8_9 HOMOLOG"/>
    <property type="match status" value="1"/>
</dbReference>
<accession>B0CX14</accession>
<name>B0CX14_LACBS</name>
<dbReference type="PANTHER" id="PTHR12941">
    <property type="entry name" value="ER MEMBRANE PROTEIN COMPLEX"/>
    <property type="match status" value="1"/>
</dbReference>
<dbReference type="STRING" id="486041.B0CX14"/>
<evidence type="ECO:0000313" key="3">
    <source>
        <dbReference type="EMBL" id="EDR13598.1"/>
    </source>
</evidence>
<dbReference type="AlphaFoldDB" id="B0CX14"/>
<comment type="similarity">
    <text evidence="1">Belongs to the EMC8/EMC9 family.</text>
</comment>
<dbReference type="KEGG" id="lbc:LACBIDRAFT_292417"/>
<reference evidence="3 4" key="1">
    <citation type="journal article" date="2008" name="Nature">
        <title>The genome of Laccaria bicolor provides insights into mycorrhizal symbiosis.</title>
        <authorList>
            <person name="Martin F."/>
            <person name="Aerts A."/>
            <person name="Ahren D."/>
            <person name="Brun A."/>
            <person name="Danchin E.G.J."/>
            <person name="Duchaussoy F."/>
            <person name="Gibon J."/>
            <person name="Kohler A."/>
            <person name="Lindquist E."/>
            <person name="Pereda V."/>
            <person name="Salamov A."/>
            <person name="Shapiro H.J."/>
            <person name="Wuyts J."/>
            <person name="Blaudez D."/>
            <person name="Buee M."/>
            <person name="Brokstein P."/>
            <person name="Canbaeck B."/>
            <person name="Cohen D."/>
            <person name="Courty P.E."/>
            <person name="Coutinho P.M."/>
            <person name="Delaruelle C."/>
            <person name="Detter J.C."/>
            <person name="Deveau A."/>
            <person name="DiFazio S."/>
            <person name="Duplessis S."/>
            <person name="Fraissinet-Tachet L."/>
            <person name="Lucic E."/>
            <person name="Frey-Klett P."/>
            <person name="Fourrey C."/>
            <person name="Feussner I."/>
            <person name="Gay G."/>
            <person name="Grimwood J."/>
            <person name="Hoegger P.J."/>
            <person name="Jain P."/>
            <person name="Kilaru S."/>
            <person name="Labbe J."/>
            <person name="Lin Y.C."/>
            <person name="Legue V."/>
            <person name="Le Tacon F."/>
            <person name="Marmeisse R."/>
            <person name="Melayah D."/>
            <person name="Montanini B."/>
            <person name="Muratet M."/>
            <person name="Nehls U."/>
            <person name="Niculita-Hirzel H."/>
            <person name="Oudot-Le Secq M.P."/>
            <person name="Peter M."/>
            <person name="Quesneville H."/>
            <person name="Rajashekar B."/>
            <person name="Reich M."/>
            <person name="Rouhier N."/>
            <person name="Schmutz J."/>
            <person name="Yin T."/>
            <person name="Chalot M."/>
            <person name="Henrissat B."/>
            <person name="Kuees U."/>
            <person name="Lucas S."/>
            <person name="Van de Peer Y."/>
            <person name="Podila G.K."/>
            <person name="Polle A."/>
            <person name="Pukkila P.J."/>
            <person name="Richardson P.M."/>
            <person name="Rouze P."/>
            <person name="Sanders I.R."/>
            <person name="Stajich J.E."/>
            <person name="Tunlid A."/>
            <person name="Tuskan G."/>
            <person name="Grigoriev I.V."/>
        </authorList>
    </citation>
    <scope>NUCLEOTIDE SEQUENCE [LARGE SCALE GENOMIC DNA]</scope>
    <source>
        <strain evidence="4">S238N-H82 / ATCC MYA-4686</strain>
    </source>
</reference>
<dbReference type="EMBL" id="DS547093">
    <property type="protein sequence ID" value="EDR13598.1"/>
    <property type="molecule type" value="Genomic_DNA"/>
</dbReference>
<protein>
    <submittedName>
        <fullName evidence="3">Predicted protein</fullName>
    </submittedName>
</protein>
<evidence type="ECO:0000259" key="2">
    <source>
        <dbReference type="PROSITE" id="PS50249"/>
    </source>
</evidence>
<sequence>MPASYTISAQAYYKIFFHAAKHPHRAVNGVLVGKQTSSGGEVEISDAIPLLHHWTSLSPMMEIGLDLAGEYATSSGMKLVGYYQACERLDETALVPVGEKVAGRVQAGFGDAIAFVIDGEKIGTGVAALIPYTFQPSSKAWRPCSENPLPFVPGSRFKLASNDLPVQAISLVQDQHLHQAFGDFDDHLEDVAIDWLQNRACLPAGI</sequence>
<dbReference type="OrthoDB" id="194468at2759"/>
<evidence type="ECO:0000256" key="1">
    <source>
        <dbReference type="ARBA" id="ARBA00007461"/>
    </source>
</evidence>
<evidence type="ECO:0000313" key="4">
    <source>
        <dbReference type="Proteomes" id="UP000001194"/>
    </source>
</evidence>
<dbReference type="PROSITE" id="PS50249">
    <property type="entry name" value="MPN"/>
    <property type="match status" value="1"/>
</dbReference>
<dbReference type="CDD" id="cd08060">
    <property type="entry name" value="MPN_UPF0172"/>
    <property type="match status" value="1"/>
</dbReference>
<dbReference type="InterPro" id="IPR005366">
    <property type="entry name" value="EMC8/9"/>
</dbReference>
<dbReference type="Proteomes" id="UP000001194">
    <property type="component" value="Unassembled WGS sequence"/>
</dbReference>
<dbReference type="Gene3D" id="3.40.140.10">
    <property type="entry name" value="Cytidine Deaminase, domain 2"/>
    <property type="match status" value="1"/>
</dbReference>
<keyword evidence="4" id="KW-1185">Reference proteome</keyword>
<organism evidence="4">
    <name type="scientific">Laccaria bicolor (strain S238N-H82 / ATCC MYA-4686)</name>
    <name type="common">Bicoloured deceiver</name>
    <name type="synonym">Laccaria laccata var. bicolor</name>
    <dbReference type="NCBI Taxonomy" id="486041"/>
    <lineage>
        <taxon>Eukaryota</taxon>
        <taxon>Fungi</taxon>
        <taxon>Dikarya</taxon>
        <taxon>Basidiomycota</taxon>
        <taxon>Agaricomycotina</taxon>
        <taxon>Agaricomycetes</taxon>
        <taxon>Agaricomycetidae</taxon>
        <taxon>Agaricales</taxon>
        <taxon>Agaricineae</taxon>
        <taxon>Hydnangiaceae</taxon>
        <taxon>Laccaria</taxon>
    </lineage>
</organism>
<dbReference type="Pfam" id="PF03665">
    <property type="entry name" value="UPF0172"/>
    <property type="match status" value="1"/>
</dbReference>
<gene>
    <name evidence="3" type="ORF">LACBIDRAFT_292417</name>
</gene>
<feature type="domain" description="MPN" evidence="2">
    <location>
        <begin position="5"/>
        <end position="138"/>
    </location>
</feature>
<dbReference type="HOGENOM" id="CLU_087337_0_1_1"/>
<dbReference type="InterPro" id="IPR037518">
    <property type="entry name" value="MPN"/>
</dbReference>
<proteinExistence type="inferred from homology"/>
<dbReference type="RefSeq" id="XP_001876096.1">
    <property type="nucleotide sequence ID" value="XM_001876061.1"/>
</dbReference>
<dbReference type="InParanoid" id="B0CX14"/>
<dbReference type="GeneID" id="6071692"/>